<evidence type="ECO:0000313" key="2">
    <source>
        <dbReference type="Proteomes" id="UP000184310"/>
    </source>
</evidence>
<name>A0A1M6B687_9CLOT</name>
<dbReference type="InterPro" id="IPR009711">
    <property type="entry name" value="UPF0473"/>
</dbReference>
<dbReference type="EMBL" id="FQZB01000003">
    <property type="protein sequence ID" value="SHI44251.1"/>
    <property type="molecule type" value="Genomic_DNA"/>
</dbReference>
<protein>
    <recommendedName>
        <fullName evidence="3">DUF1292 domain-containing protein</fullName>
    </recommendedName>
</protein>
<evidence type="ECO:0000313" key="1">
    <source>
        <dbReference type="EMBL" id="SHI44251.1"/>
    </source>
</evidence>
<sequence length="124" mass="13813">MSDKELNKCGCGCGCGEEIKEESCGCGCGDHSHEHEHNHEGCGCGCEGEHESYVVDLEDENGNIISCEVVDSFEYKEQDYVLVQNPEDGSVYLFKSINEEGELVVPEEAEFDEVTKYYQEELAN</sequence>
<organism evidence="1 2">
    <name type="scientific">Clostridium cavendishii DSM 21758</name>
    <dbReference type="NCBI Taxonomy" id="1121302"/>
    <lineage>
        <taxon>Bacteria</taxon>
        <taxon>Bacillati</taxon>
        <taxon>Bacillota</taxon>
        <taxon>Clostridia</taxon>
        <taxon>Eubacteriales</taxon>
        <taxon>Clostridiaceae</taxon>
        <taxon>Clostridium</taxon>
    </lineage>
</organism>
<keyword evidence="2" id="KW-1185">Reference proteome</keyword>
<gene>
    <name evidence="1" type="ORF">SAMN02745163_00267</name>
</gene>
<dbReference type="Proteomes" id="UP000184310">
    <property type="component" value="Unassembled WGS sequence"/>
</dbReference>
<dbReference type="STRING" id="1121302.SAMN02745163_00267"/>
<reference evidence="1 2" key="1">
    <citation type="submission" date="2016-11" db="EMBL/GenBank/DDBJ databases">
        <authorList>
            <person name="Jaros S."/>
            <person name="Januszkiewicz K."/>
            <person name="Wedrychowicz H."/>
        </authorList>
    </citation>
    <scope>NUCLEOTIDE SEQUENCE [LARGE SCALE GENOMIC DNA]</scope>
    <source>
        <strain evidence="1 2">DSM 21758</strain>
    </source>
</reference>
<evidence type="ECO:0008006" key="3">
    <source>
        <dbReference type="Google" id="ProtNLM"/>
    </source>
</evidence>
<accession>A0A1M6B687</accession>
<dbReference type="RefSeq" id="WP_072984505.1">
    <property type="nucleotide sequence ID" value="NZ_FQZB01000003.1"/>
</dbReference>
<dbReference type="OrthoDB" id="1957780at2"/>
<dbReference type="Pfam" id="PF06949">
    <property type="entry name" value="DUF1292"/>
    <property type="match status" value="1"/>
</dbReference>
<proteinExistence type="predicted"/>
<dbReference type="AlphaFoldDB" id="A0A1M6B687"/>